<dbReference type="InParanoid" id="Q0UGS4"/>
<dbReference type="RefSeq" id="XP_001799343.1">
    <property type="nucleotide sequence ID" value="XM_001799291.1"/>
</dbReference>
<dbReference type="KEGG" id="pno:SNOG_09040"/>
<reference evidence="2" key="1">
    <citation type="journal article" date="2007" name="Plant Cell">
        <title>Dothideomycete-plant interactions illuminated by genome sequencing and EST analysis of the wheat pathogen Stagonospora nodorum.</title>
        <authorList>
            <person name="Hane J.K."/>
            <person name="Lowe R.G."/>
            <person name="Solomon P.S."/>
            <person name="Tan K.C."/>
            <person name="Schoch C.L."/>
            <person name="Spatafora J.W."/>
            <person name="Crous P.W."/>
            <person name="Kodira C."/>
            <person name="Birren B.W."/>
            <person name="Galagan J.E."/>
            <person name="Torriani S.F."/>
            <person name="McDonald B.A."/>
            <person name="Oliver R.P."/>
        </authorList>
    </citation>
    <scope>NUCLEOTIDE SEQUENCE [LARGE SCALE GENOMIC DNA]</scope>
    <source>
        <strain evidence="2">SN15 / ATCC MYA-4574 / FGSC 10173</strain>
    </source>
</reference>
<name>Q0UGS4_PHANO</name>
<dbReference type="AlphaFoldDB" id="Q0UGS4"/>
<organism evidence="1 2">
    <name type="scientific">Phaeosphaeria nodorum (strain SN15 / ATCC MYA-4574 / FGSC 10173)</name>
    <name type="common">Glume blotch fungus</name>
    <name type="synonym">Parastagonospora nodorum</name>
    <dbReference type="NCBI Taxonomy" id="321614"/>
    <lineage>
        <taxon>Eukaryota</taxon>
        <taxon>Fungi</taxon>
        <taxon>Dikarya</taxon>
        <taxon>Ascomycota</taxon>
        <taxon>Pezizomycotina</taxon>
        <taxon>Dothideomycetes</taxon>
        <taxon>Pleosporomycetidae</taxon>
        <taxon>Pleosporales</taxon>
        <taxon>Pleosporineae</taxon>
        <taxon>Phaeosphaeriaceae</taxon>
        <taxon>Parastagonospora</taxon>
    </lineage>
</organism>
<dbReference type="EMBL" id="CH445338">
    <property type="protein sequence ID" value="EAT83232.1"/>
    <property type="molecule type" value="Genomic_DNA"/>
</dbReference>
<evidence type="ECO:0000313" key="1">
    <source>
        <dbReference type="EMBL" id="EAT83232.1"/>
    </source>
</evidence>
<proteinExistence type="predicted"/>
<protein>
    <submittedName>
        <fullName evidence="1">Uncharacterized protein</fullName>
    </submittedName>
</protein>
<dbReference type="GeneID" id="5976244"/>
<sequence>MAFPSLLFHALAQVGHRTLPLFSEFRLVDGGERRCLVAYPHT</sequence>
<dbReference type="Proteomes" id="UP000001055">
    <property type="component" value="Unassembled WGS sequence"/>
</dbReference>
<gene>
    <name evidence="1" type="ORF">SNOG_09040</name>
</gene>
<accession>Q0UGS4</accession>
<evidence type="ECO:0000313" key="2">
    <source>
        <dbReference type="Proteomes" id="UP000001055"/>
    </source>
</evidence>